<evidence type="ECO:0000256" key="3">
    <source>
        <dbReference type="ARBA" id="ARBA00013278"/>
    </source>
</evidence>
<evidence type="ECO:0000256" key="6">
    <source>
        <dbReference type="ARBA" id="ARBA00022801"/>
    </source>
</evidence>
<dbReference type="EMBL" id="CAWYQH010000097">
    <property type="protein sequence ID" value="CAK8683822.1"/>
    <property type="molecule type" value="Genomic_DNA"/>
</dbReference>
<accession>A0ABP0FW74</accession>
<evidence type="ECO:0000313" key="14">
    <source>
        <dbReference type="EMBL" id="CAK8683822.1"/>
    </source>
</evidence>
<dbReference type="InterPro" id="IPR033113">
    <property type="entry name" value="PLA2_histidine"/>
</dbReference>
<comment type="caution">
    <text evidence="14">The sequence shown here is derived from an EMBL/GenBank/DDBJ whole genome shotgun (WGS) entry which is preliminary data.</text>
</comment>
<reference evidence="14 15" key="1">
    <citation type="submission" date="2024-02" db="EMBL/GenBank/DDBJ databases">
        <authorList>
            <person name="Daric V."/>
            <person name="Darras S."/>
        </authorList>
    </citation>
    <scope>NUCLEOTIDE SEQUENCE [LARGE SCALE GENOMIC DNA]</scope>
</reference>
<evidence type="ECO:0000313" key="15">
    <source>
        <dbReference type="Proteomes" id="UP001642483"/>
    </source>
</evidence>
<dbReference type="CDD" id="cd00125">
    <property type="entry name" value="PLA2c"/>
    <property type="match status" value="1"/>
</dbReference>
<dbReference type="Gene3D" id="1.20.90.10">
    <property type="entry name" value="Phospholipase A2 domain"/>
    <property type="match status" value="1"/>
</dbReference>
<evidence type="ECO:0000256" key="8">
    <source>
        <dbReference type="ARBA" id="ARBA00022963"/>
    </source>
</evidence>
<dbReference type="PROSITE" id="PS00118">
    <property type="entry name" value="PA2_HIS"/>
    <property type="match status" value="1"/>
</dbReference>
<feature type="domain" description="Phospholipase A2-like central" evidence="13">
    <location>
        <begin position="50"/>
        <end position="178"/>
    </location>
</feature>
<dbReference type="SUPFAM" id="SSF48619">
    <property type="entry name" value="Phospholipase A2, PLA2"/>
    <property type="match status" value="1"/>
</dbReference>
<evidence type="ECO:0000256" key="11">
    <source>
        <dbReference type="RuleBase" id="RU003654"/>
    </source>
</evidence>
<dbReference type="EC" id="3.1.1.4" evidence="3 12"/>
<evidence type="ECO:0000256" key="4">
    <source>
        <dbReference type="ARBA" id="ARBA00022525"/>
    </source>
</evidence>
<evidence type="ECO:0000256" key="10">
    <source>
        <dbReference type="ARBA" id="ARBA00023157"/>
    </source>
</evidence>
<keyword evidence="9 12" id="KW-0443">Lipid metabolism</keyword>
<dbReference type="InterPro" id="IPR056601">
    <property type="entry name" value="Galaxin_dom"/>
</dbReference>
<keyword evidence="15" id="KW-1185">Reference proteome</keyword>
<protein>
    <recommendedName>
        <fullName evidence="3 12">Phospholipase A2</fullName>
        <ecNumber evidence="3 12">3.1.1.4</ecNumber>
    </recommendedName>
</protein>
<dbReference type="InterPro" id="IPR016090">
    <property type="entry name" value="PLA2-like_dom"/>
</dbReference>
<dbReference type="InterPro" id="IPR033112">
    <property type="entry name" value="PLA2_Asp_AS"/>
</dbReference>
<dbReference type="SMART" id="SM00085">
    <property type="entry name" value="PA2c"/>
    <property type="match status" value="1"/>
</dbReference>
<feature type="chain" id="PRO_5044996630" description="Phospholipase A2" evidence="12">
    <location>
        <begin position="24"/>
        <end position="301"/>
    </location>
</feature>
<evidence type="ECO:0000256" key="9">
    <source>
        <dbReference type="ARBA" id="ARBA00023098"/>
    </source>
</evidence>
<proteinExistence type="inferred from homology"/>
<dbReference type="Pfam" id="PF00068">
    <property type="entry name" value="Phospholip_A2_1"/>
    <property type="match status" value="1"/>
</dbReference>
<dbReference type="InterPro" id="IPR001211">
    <property type="entry name" value="PLA2"/>
</dbReference>
<keyword evidence="6 12" id="KW-0378">Hydrolase</keyword>
<evidence type="ECO:0000256" key="1">
    <source>
        <dbReference type="ARBA" id="ARBA00001913"/>
    </source>
</evidence>
<organism evidence="14 15">
    <name type="scientific">Clavelina lepadiformis</name>
    <name type="common">Light-bulb sea squirt</name>
    <name type="synonym">Ascidia lepadiformis</name>
    <dbReference type="NCBI Taxonomy" id="159417"/>
    <lineage>
        <taxon>Eukaryota</taxon>
        <taxon>Metazoa</taxon>
        <taxon>Chordata</taxon>
        <taxon>Tunicata</taxon>
        <taxon>Ascidiacea</taxon>
        <taxon>Aplousobranchia</taxon>
        <taxon>Clavelinidae</taxon>
        <taxon>Clavelina</taxon>
    </lineage>
</organism>
<keyword evidence="5" id="KW-0479">Metal-binding</keyword>
<keyword evidence="7 12" id="KW-0106">Calcium</keyword>
<evidence type="ECO:0000256" key="2">
    <source>
        <dbReference type="ARBA" id="ARBA00004613"/>
    </source>
</evidence>
<keyword evidence="10" id="KW-1015">Disulfide bond</keyword>
<comment type="subcellular location">
    <subcellularLocation>
        <location evidence="2 12">Secreted</location>
    </subcellularLocation>
</comment>
<name>A0ABP0FW74_CLALP</name>
<comment type="cofactor">
    <cofactor evidence="1 12">
        <name>Ca(2+)</name>
        <dbReference type="ChEBI" id="CHEBI:29108"/>
    </cofactor>
</comment>
<dbReference type="PRINTS" id="PR00389">
    <property type="entry name" value="PHPHLIPASEA2"/>
</dbReference>
<dbReference type="Pfam" id="PF24748">
    <property type="entry name" value="Galaxin_repeat"/>
    <property type="match status" value="1"/>
</dbReference>
<dbReference type="InterPro" id="IPR036444">
    <property type="entry name" value="PLipase_A2_dom_sf"/>
</dbReference>
<comment type="catalytic activity">
    <reaction evidence="12">
        <text>a 1,2-diacyl-sn-glycero-3-phosphocholine + H2O = a 1-acyl-sn-glycero-3-phosphocholine + a fatty acid + H(+)</text>
        <dbReference type="Rhea" id="RHEA:15801"/>
        <dbReference type="ChEBI" id="CHEBI:15377"/>
        <dbReference type="ChEBI" id="CHEBI:15378"/>
        <dbReference type="ChEBI" id="CHEBI:28868"/>
        <dbReference type="ChEBI" id="CHEBI:57643"/>
        <dbReference type="ChEBI" id="CHEBI:58168"/>
        <dbReference type="EC" id="3.1.1.4"/>
    </reaction>
</comment>
<keyword evidence="8" id="KW-0442">Lipid degradation</keyword>
<evidence type="ECO:0000256" key="12">
    <source>
        <dbReference type="RuleBase" id="RU361236"/>
    </source>
</evidence>
<evidence type="ECO:0000256" key="5">
    <source>
        <dbReference type="ARBA" id="ARBA00022723"/>
    </source>
</evidence>
<dbReference type="PANTHER" id="PTHR11716">
    <property type="entry name" value="PHOSPHOLIPASE A2 FAMILY MEMBER"/>
    <property type="match status" value="1"/>
</dbReference>
<sequence length="301" mass="33860">MRLIYKIVILDLLLCVVIDVNEGFTGLLESIGFSASTKIAGDPHIRTKRSLLNFQNVIQCLQPWASIIATYGDYGCYCGFRGHGRPLDDTDKCCHHHDKCYDNADLTASTFSEITGGTYFTDYSFDCTDNKVTCHGDINTPYQQSVCQCDRAAAECFLASRRSYSSKLYNINTGKYCGENANLNDLALNVHTLYKFYSCELEPDEDRCCLQKGYNSAYEDCCGGKVKKLPKVQFKYLRCCNSRLYDTQTKLCCHGFLYPNVAHMKCCGNLGEAADSRYADCLDGKVTFHEFTNKNKTLNVS</sequence>
<dbReference type="Proteomes" id="UP001642483">
    <property type="component" value="Unassembled WGS sequence"/>
</dbReference>
<dbReference type="PANTHER" id="PTHR11716:SF47">
    <property type="entry name" value="PHOSPHOLIPASE A2-ALPHA"/>
    <property type="match status" value="1"/>
</dbReference>
<evidence type="ECO:0000256" key="7">
    <source>
        <dbReference type="ARBA" id="ARBA00022837"/>
    </source>
</evidence>
<gene>
    <name evidence="14" type="ORF">CVLEPA_LOCUS14848</name>
</gene>
<keyword evidence="4 12" id="KW-0964">Secreted</keyword>
<dbReference type="PROSITE" id="PS00119">
    <property type="entry name" value="PA2_ASP"/>
    <property type="match status" value="1"/>
</dbReference>
<comment type="similarity">
    <text evidence="11">Belongs to the phospholipase A2 family.</text>
</comment>
<keyword evidence="12" id="KW-0732">Signal</keyword>
<feature type="signal peptide" evidence="12">
    <location>
        <begin position="1"/>
        <end position="23"/>
    </location>
</feature>
<evidence type="ECO:0000259" key="13">
    <source>
        <dbReference type="SMART" id="SM00085"/>
    </source>
</evidence>